<dbReference type="EMBL" id="BQKE01000001">
    <property type="protein sequence ID" value="GJM62415.1"/>
    <property type="molecule type" value="Genomic_DNA"/>
</dbReference>
<proteinExistence type="predicted"/>
<protein>
    <submittedName>
        <fullName evidence="2">DUF4835 domain-containing protein</fullName>
    </submittedName>
</protein>
<evidence type="ECO:0000256" key="1">
    <source>
        <dbReference type="SAM" id="SignalP"/>
    </source>
</evidence>
<keyword evidence="1" id="KW-0732">Signal</keyword>
<dbReference type="Proteomes" id="UP001310022">
    <property type="component" value="Unassembled WGS sequence"/>
</dbReference>
<organism evidence="2 3">
    <name type="scientific">Persicobacter diffluens</name>
    <dbReference type="NCBI Taxonomy" id="981"/>
    <lineage>
        <taxon>Bacteria</taxon>
        <taxon>Pseudomonadati</taxon>
        <taxon>Bacteroidota</taxon>
        <taxon>Cytophagia</taxon>
        <taxon>Cytophagales</taxon>
        <taxon>Persicobacteraceae</taxon>
        <taxon>Persicobacter</taxon>
    </lineage>
</organism>
<keyword evidence="3" id="KW-1185">Reference proteome</keyword>
<dbReference type="Pfam" id="PF16119">
    <property type="entry name" value="DUF4835"/>
    <property type="match status" value="1"/>
</dbReference>
<accession>A0AAN4W0U3</accession>
<comment type="caution">
    <text evidence="2">The sequence shown here is derived from an EMBL/GenBank/DDBJ whole genome shotgun (WGS) entry which is preliminary data.</text>
</comment>
<evidence type="ECO:0000313" key="3">
    <source>
        <dbReference type="Proteomes" id="UP001310022"/>
    </source>
</evidence>
<feature type="signal peptide" evidence="1">
    <location>
        <begin position="1"/>
        <end position="20"/>
    </location>
</feature>
<dbReference type="AlphaFoldDB" id="A0AAN4W0U3"/>
<name>A0AAN4W0U3_9BACT</name>
<dbReference type="InterPro" id="IPR032274">
    <property type="entry name" value="DUF4835"/>
</dbReference>
<reference evidence="2 3" key="1">
    <citation type="submission" date="2021-12" db="EMBL/GenBank/DDBJ databases">
        <title>Genome sequencing of bacteria with rrn-lacking chromosome and rrn-plasmid.</title>
        <authorList>
            <person name="Anda M."/>
            <person name="Iwasaki W."/>
        </authorList>
    </citation>
    <scope>NUCLEOTIDE SEQUENCE [LARGE SCALE GENOMIC DNA]</scope>
    <source>
        <strain evidence="2 3">NBRC 15940</strain>
    </source>
</reference>
<sequence>MDKFWLLLLGLSALLSPLRAQELNCQVVVNAENIQTQDKRIFQDMERAFTQFMNDTRWTEERFQTEEKIKCRILINMQQMPSIGTYKATASIQSARPVYGTSYETVPFLFYADQNWSFEYTESQPLDYSPTNFTSNIVALLSFYANIIIGTDFDTFAEMGGQTYFDVANQIVSNAQSNNSPGWNQFDGNINRYVLIDDYLNGQMRDLRAGNYTYHRLALDDFESDPDEARKKILGVIENLEKIQSLKPNALGLRTWLDTKYQEIINIFSEGDMNVRKQVHDILVKIDPTRTDDYKKILSN</sequence>
<evidence type="ECO:0000313" key="2">
    <source>
        <dbReference type="EMBL" id="GJM62415.1"/>
    </source>
</evidence>
<gene>
    <name evidence="2" type="ORF">PEDI_29670</name>
</gene>
<dbReference type="RefSeq" id="WP_053406415.1">
    <property type="nucleotide sequence ID" value="NZ_BQKE01000001.1"/>
</dbReference>
<feature type="chain" id="PRO_5042976046" evidence="1">
    <location>
        <begin position="21"/>
        <end position="300"/>
    </location>
</feature>